<gene>
    <name evidence="1" type="ORF">HAX54_053173</name>
</gene>
<accession>A0ABS8WS90</accession>
<name>A0ABS8WS90_DATST</name>
<evidence type="ECO:0000313" key="2">
    <source>
        <dbReference type="Proteomes" id="UP000823775"/>
    </source>
</evidence>
<organism evidence="1 2">
    <name type="scientific">Datura stramonium</name>
    <name type="common">Jimsonweed</name>
    <name type="synonym">Common thornapple</name>
    <dbReference type="NCBI Taxonomy" id="4076"/>
    <lineage>
        <taxon>Eukaryota</taxon>
        <taxon>Viridiplantae</taxon>
        <taxon>Streptophyta</taxon>
        <taxon>Embryophyta</taxon>
        <taxon>Tracheophyta</taxon>
        <taxon>Spermatophyta</taxon>
        <taxon>Magnoliopsida</taxon>
        <taxon>eudicotyledons</taxon>
        <taxon>Gunneridae</taxon>
        <taxon>Pentapetalae</taxon>
        <taxon>asterids</taxon>
        <taxon>lamiids</taxon>
        <taxon>Solanales</taxon>
        <taxon>Solanaceae</taxon>
        <taxon>Solanoideae</taxon>
        <taxon>Datureae</taxon>
        <taxon>Datura</taxon>
    </lineage>
</organism>
<protein>
    <submittedName>
        <fullName evidence="1">Uncharacterized protein</fullName>
    </submittedName>
</protein>
<sequence>MGTILSEGAVWSDLSRNRRKGLIGLFFLREGKRIKNNDVVLVLGENGKREKDTG</sequence>
<keyword evidence="2" id="KW-1185">Reference proteome</keyword>
<reference evidence="1 2" key="1">
    <citation type="journal article" date="2021" name="BMC Genomics">
        <title>Datura genome reveals duplications of psychoactive alkaloid biosynthetic genes and high mutation rate following tissue culture.</title>
        <authorList>
            <person name="Rajewski A."/>
            <person name="Carter-House D."/>
            <person name="Stajich J."/>
            <person name="Litt A."/>
        </authorList>
    </citation>
    <scope>NUCLEOTIDE SEQUENCE [LARGE SCALE GENOMIC DNA]</scope>
    <source>
        <strain evidence="1">AR-01</strain>
    </source>
</reference>
<feature type="non-terminal residue" evidence="1">
    <location>
        <position position="54"/>
    </location>
</feature>
<comment type="caution">
    <text evidence="1">The sequence shown here is derived from an EMBL/GenBank/DDBJ whole genome shotgun (WGS) entry which is preliminary data.</text>
</comment>
<dbReference type="EMBL" id="JACEIK010009834">
    <property type="protein sequence ID" value="MCE3214736.1"/>
    <property type="molecule type" value="Genomic_DNA"/>
</dbReference>
<proteinExistence type="predicted"/>
<dbReference type="Proteomes" id="UP000823775">
    <property type="component" value="Unassembled WGS sequence"/>
</dbReference>
<evidence type="ECO:0000313" key="1">
    <source>
        <dbReference type="EMBL" id="MCE3214736.1"/>
    </source>
</evidence>